<protein>
    <submittedName>
        <fullName evidence="1">Post-transcriptional regulator</fullName>
    </submittedName>
</protein>
<reference evidence="2" key="1">
    <citation type="journal article" date="2019" name="Int. J. Syst. Evol. Microbiol.">
        <title>The Global Catalogue of Microorganisms (GCM) 10K type strain sequencing project: providing services to taxonomists for standard genome sequencing and annotation.</title>
        <authorList>
            <consortium name="The Broad Institute Genomics Platform"/>
            <consortium name="The Broad Institute Genome Sequencing Center for Infectious Disease"/>
            <person name="Wu L."/>
            <person name="Ma J."/>
        </authorList>
    </citation>
    <scope>NUCLEOTIDE SEQUENCE [LARGE SCALE GENOMIC DNA]</scope>
    <source>
        <strain evidence="2">CCUG 37257</strain>
    </source>
</reference>
<evidence type="ECO:0000313" key="2">
    <source>
        <dbReference type="Proteomes" id="UP001595988"/>
    </source>
</evidence>
<keyword evidence="2" id="KW-1185">Reference proteome</keyword>
<accession>A0ABV9K3D2</accession>
<gene>
    <name evidence="1" type="ORF">ACFO3P_19150</name>
</gene>
<proteinExistence type="predicted"/>
<dbReference type="Pfam" id="PF13797">
    <property type="entry name" value="Post_transc_reg"/>
    <property type="match status" value="1"/>
</dbReference>
<dbReference type="InterPro" id="IPR025716">
    <property type="entry name" value="Post-transcriptional_regulator"/>
</dbReference>
<comment type="caution">
    <text evidence="1">The sequence shown here is derived from an EMBL/GenBank/DDBJ whole genome shotgun (WGS) entry which is preliminary data.</text>
</comment>
<organism evidence="1 2">
    <name type="scientific">Oceanobacillus aidingensis</name>
    <dbReference type="NCBI Taxonomy" id="645964"/>
    <lineage>
        <taxon>Bacteria</taxon>
        <taxon>Bacillati</taxon>
        <taxon>Bacillota</taxon>
        <taxon>Bacilli</taxon>
        <taxon>Bacillales</taxon>
        <taxon>Bacillaceae</taxon>
        <taxon>Oceanobacillus</taxon>
    </lineage>
</organism>
<evidence type="ECO:0000313" key="1">
    <source>
        <dbReference type="EMBL" id="MFC4664298.1"/>
    </source>
</evidence>
<dbReference type="EMBL" id="JBHSFT010000048">
    <property type="protein sequence ID" value="MFC4664298.1"/>
    <property type="molecule type" value="Genomic_DNA"/>
</dbReference>
<dbReference type="Proteomes" id="UP001595988">
    <property type="component" value="Unassembled WGS sequence"/>
</dbReference>
<name>A0ABV9K3D2_9BACI</name>
<sequence>MLKKKWWDEMDSRHVDTWKEMIYPALKSKQEELEMLGYEQATPEGVWKCLCVKIWNGEPEKRLHEIVQDIFHLKSSVYLSYLTIQSYENDDLAASIEALIGNSPDNG</sequence>
<dbReference type="RefSeq" id="WP_226894692.1">
    <property type="nucleotide sequence ID" value="NZ_JBHSFT010000048.1"/>
</dbReference>